<reference evidence="3" key="1">
    <citation type="journal article" date="2019" name="Int. J. Syst. Evol. Microbiol.">
        <title>The Global Catalogue of Microorganisms (GCM) 10K type strain sequencing project: providing services to taxonomists for standard genome sequencing and annotation.</title>
        <authorList>
            <consortium name="The Broad Institute Genomics Platform"/>
            <consortium name="The Broad Institute Genome Sequencing Center for Infectious Disease"/>
            <person name="Wu L."/>
            <person name="Ma J."/>
        </authorList>
    </citation>
    <scope>NUCLEOTIDE SEQUENCE [LARGE SCALE GENOMIC DNA]</scope>
    <source>
        <strain evidence="3">JCM 9092</strain>
    </source>
</reference>
<evidence type="ECO:0000256" key="1">
    <source>
        <dbReference type="SAM" id="MobiDB-lite"/>
    </source>
</evidence>
<proteinExistence type="predicted"/>
<keyword evidence="3" id="KW-1185">Reference proteome</keyword>
<dbReference type="EMBL" id="BAAAUG010000077">
    <property type="protein sequence ID" value="GAA3115749.1"/>
    <property type="molecule type" value="Genomic_DNA"/>
</dbReference>
<evidence type="ECO:0000313" key="3">
    <source>
        <dbReference type="Proteomes" id="UP001501637"/>
    </source>
</evidence>
<evidence type="ECO:0000313" key="2">
    <source>
        <dbReference type="EMBL" id="GAA3115749.1"/>
    </source>
</evidence>
<dbReference type="Gene3D" id="2.60.120.620">
    <property type="entry name" value="q2cbj1_9rhob like domain"/>
    <property type="match status" value="1"/>
</dbReference>
<feature type="region of interest" description="Disordered" evidence="1">
    <location>
        <begin position="1"/>
        <end position="32"/>
    </location>
</feature>
<dbReference type="InterPro" id="IPR018655">
    <property type="entry name" value="DUF2086"/>
</dbReference>
<dbReference type="Pfam" id="PF09859">
    <property type="entry name" value="Oxygenase-NA"/>
    <property type="match status" value="1"/>
</dbReference>
<gene>
    <name evidence="2" type="ORF">GCM10010449_42270</name>
</gene>
<sequence>MHQPVHTPLTLDLFSPASESEAPPRSPSDPTIPALGELNWAELYAQLNEEGVAVTPPLLSREQCQELIGTFDEPGLFRSTVVMQRHNFGRGTYKYFADPAAVPLVRTLREELYPPMAWMANQWAPRLGERTFPPTLDELIAECAENGQRRPTPLLLNYGEGDYACLHQDVYGDIVFPLQIAVMLNQSGEDFTGGENVFVEQRPRFQSRALVVRPQLGQGMVFPVRHRPVRGRNGYRRHPMRHGTNAVGSGHRTTLGVIFHNAR</sequence>
<name>A0ABP6MKW6_9ACTN</name>
<dbReference type="RefSeq" id="WP_344522585.1">
    <property type="nucleotide sequence ID" value="NZ_BAAAUG010000077.1"/>
</dbReference>
<protein>
    <submittedName>
        <fullName evidence="2">2OG-Fe(II) oxygenase</fullName>
    </submittedName>
</protein>
<dbReference type="Proteomes" id="UP001501637">
    <property type="component" value="Unassembled WGS sequence"/>
</dbReference>
<accession>A0ABP6MKW6</accession>
<comment type="caution">
    <text evidence="2">The sequence shown here is derived from an EMBL/GenBank/DDBJ whole genome shotgun (WGS) entry which is preliminary data.</text>
</comment>
<organism evidence="2 3">
    <name type="scientific">Streptomyces rectiviolaceus</name>
    <dbReference type="NCBI Taxonomy" id="332591"/>
    <lineage>
        <taxon>Bacteria</taxon>
        <taxon>Bacillati</taxon>
        <taxon>Actinomycetota</taxon>
        <taxon>Actinomycetes</taxon>
        <taxon>Kitasatosporales</taxon>
        <taxon>Streptomycetaceae</taxon>
        <taxon>Streptomyces</taxon>
    </lineage>
</organism>